<dbReference type="EMBL" id="BKCJ010005758">
    <property type="protein sequence ID" value="GEU68481.1"/>
    <property type="molecule type" value="Genomic_DNA"/>
</dbReference>
<comment type="caution">
    <text evidence="2">The sequence shown here is derived from an EMBL/GenBank/DDBJ whole genome shotgun (WGS) entry which is preliminary data.</text>
</comment>
<keyword evidence="1" id="KW-0175">Coiled coil</keyword>
<feature type="coiled-coil region" evidence="1">
    <location>
        <begin position="21"/>
        <end position="55"/>
    </location>
</feature>
<reference evidence="2" key="1">
    <citation type="journal article" date="2019" name="Sci. Rep.">
        <title>Draft genome of Tanacetum cinerariifolium, the natural source of mosquito coil.</title>
        <authorList>
            <person name="Yamashiro T."/>
            <person name="Shiraishi A."/>
            <person name="Satake H."/>
            <person name="Nakayama K."/>
        </authorList>
    </citation>
    <scope>NUCLEOTIDE SEQUENCE</scope>
</reference>
<gene>
    <name evidence="2" type="ORF">Tci_040459</name>
</gene>
<protein>
    <submittedName>
        <fullName evidence="2">Uncharacterized protein</fullName>
    </submittedName>
</protein>
<sequence length="122" mass="13601">MEALKDQKEMFDTLMDLRDDREAANTKLKGLNVLIAQAEEEIETKEAQIEAMNGVTLSQNQRLIAELEALGQWGDALMALEGLREMVARDVDKLRVLEQLLAATRVGILVKAGYAADIEDKE</sequence>
<organism evidence="2">
    <name type="scientific">Tanacetum cinerariifolium</name>
    <name type="common">Dalmatian daisy</name>
    <name type="synonym">Chrysanthemum cinerariifolium</name>
    <dbReference type="NCBI Taxonomy" id="118510"/>
    <lineage>
        <taxon>Eukaryota</taxon>
        <taxon>Viridiplantae</taxon>
        <taxon>Streptophyta</taxon>
        <taxon>Embryophyta</taxon>
        <taxon>Tracheophyta</taxon>
        <taxon>Spermatophyta</taxon>
        <taxon>Magnoliopsida</taxon>
        <taxon>eudicotyledons</taxon>
        <taxon>Gunneridae</taxon>
        <taxon>Pentapetalae</taxon>
        <taxon>asterids</taxon>
        <taxon>campanulids</taxon>
        <taxon>Asterales</taxon>
        <taxon>Asteraceae</taxon>
        <taxon>Asteroideae</taxon>
        <taxon>Anthemideae</taxon>
        <taxon>Anthemidinae</taxon>
        <taxon>Tanacetum</taxon>
    </lineage>
</organism>
<dbReference type="AlphaFoldDB" id="A0A6L2M3A6"/>
<proteinExistence type="predicted"/>
<evidence type="ECO:0000313" key="2">
    <source>
        <dbReference type="EMBL" id="GEU68481.1"/>
    </source>
</evidence>
<evidence type="ECO:0000256" key="1">
    <source>
        <dbReference type="SAM" id="Coils"/>
    </source>
</evidence>
<name>A0A6L2M3A6_TANCI</name>
<accession>A0A6L2M3A6</accession>